<dbReference type="PANTHER" id="PTHR47823">
    <property type="entry name" value="ION_TRANS DOMAIN-CONTAINING PROTEIN"/>
    <property type="match status" value="1"/>
</dbReference>
<organism evidence="10 11">
    <name type="scientific">Stentor coeruleus</name>
    <dbReference type="NCBI Taxonomy" id="5963"/>
    <lineage>
        <taxon>Eukaryota</taxon>
        <taxon>Sar</taxon>
        <taxon>Alveolata</taxon>
        <taxon>Ciliophora</taxon>
        <taxon>Postciliodesmatophora</taxon>
        <taxon>Heterotrichea</taxon>
        <taxon>Heterotrichida</taxon>
        <taxon>Stentoridae</taxon>
        <taxon>Stentor</taxon>
    </lineage>
</organism>
<dbReference type="GO" id="GO:0005249">
    <property type="term" value="F:voltage-gated potassium channel activity"/>
    <property type="evidence" value="ECO:0007669"/>
    <property type="project" value="InterPro"/>
</dbReference>
<evidence type="ECO:0000256" key="5">
    <source>
        <dbReference type="ARBA" id="ARBA00023065"/>
    </source>
</evidence>
<keyword evidence="5" id="KW-0406">Ion transport</keyword>
<evidence type="ECO:0000259" key="9">
    <source>
        <dbReference type="PROSITE" id="PS50042"/>
    </source>
</evidence>
<evidence type="ECO:0000256" key="6">
    <source>
        <dbReference type="ARBA" id="ARBA00023136"/>
    </source>
</evidence>
<dbReference type="InterPro" id="IPR005821">
    <property type="entry name" value="Ion_trans_dom"/>
</dbReference>
<feature type="domain" description="Cyclic nucleotide-binding" evidence="9">
    <location>
        <begin position="413"/>
        <end position="512"/>
    </location>
</feature>
<dbReference type="PRINTS" id="PR01463">
    <property type="entry name" value="EAGCHANLFMLY"/>
</dbReference>
<dbReference type="AlphaFoldDB" id="A0A1R2BUV5"/>
<keyword evidence="3 8" id="KW-0812">Transmembrane</keyword>
<dbReference type="SUPFAM" id="SSF51206">
    <property type="entry name" value="cAMP-binding domain-like"/>
    <property type="match status" value="1"/>
</dbReference>
<comment type="subcellular location">
    <subcellularLocation>
        <location evidence="1">Membrane</location>
        <topology evidence="1">Multi-pass membrane protein</topology>
    </subcellularLocation>
</comment>
<dbReference type="Gene3D" id="1.10.287.70">
    <property type="match status" value="1"/>
</dbReference>
<reference evidence="10 11" key="1">
    <citation type="submission" date="2016-11" db="EMBL/GenBank/DDBJ databases">
        <title>The macronuclear genome of Stentor coeruleus: a giant cell with tiny introns.</title>
        <authorList>
            <person name="Slabodnick M."/>
            <person name="Ruby J.G."/>
            <person name="Reiff S.B."/>
            <person name="Swart E.C."/>
            <person name="Gosai S."/>
            <person name="Prabakaran S."/>
            <person name="Witkowska E."/>
            <person name="Larue G.E."/>
            <person name="Fisher S."/>
            <person name="Freeman R.M."/>
            <person name="Gunawardena J."/>
            <person name="Chu W."/>
            <person name="Stover N.A."/>
            <person name="Gregory B.D."/>
            <person name="Nowacki M."/>
            <person name="Derisi J."/>
            <person name="Roy S.W."/>
            <person name="Marshall W.F."/>
            <person name="Sood P."/>
        </authorList>
    </citation>
    <scope>NUCLEOTIDE SEQUENCE [LARGE SCALE GENOMIC DNA]</scope>
    <source>
        <strain evidence="10">WM001</strain>
    </source>
</reference>
<feature type="transmembrane region" description="Helical" evidence="8">
    <location>
        <begin position="277"/>
        <end position="296"/>
    </location>
</feature>
<dbReference type="SUPFAM" id="SSF81324">
    <property type="entry name" value="Voltage-gated potassium channels"/>
    <property type="match status" value="1"/>
</dbReference>
<dbReference type="InterPro" id="IPR014710">
    <property type="entry name" value="RmlC-like_jellyroll"/>
</dbReference>
<accession>A0A1R2BUV5</accession>
<dbReference type="GO" id="GO:0016020">
    <property type="term" value="C:membrane"/>
    <property type="evidence" value="ECO:0007669"/>
    <property type="project" value="UniProtKB-SubCell"/>
</dbReference>
<dbReference type="PANTHER" id="PTHR47823:SF9">
    <property type="entry name" value="CHROMOSOME UNDETERMINED SCAFFOLD_10, WHOLE GENOME SHOTGUN SEQUENCE"/>
    <property type="match status" value="1"/>
</dbReference>
<evidence type="ECO:0000256" key="4">
    <source>
        <dbReference type="ARBA" id="ARBA00022989"/>
    </source>
</evidence>
<keyword evidence="4 8" id="KW-1133">Transmembrane helix</keyword>
<feature type="transmembrane region" description="Helical" evidence="8">
    <location>
        <begin position="308"/>
        <end position="332"/>
    </location>
</feature>
<evidence type="ECO:0000256" key="3">
    <source>
        <dbReference type="ARBA" id="ARBA00022692"/>
    </source>
</evidence>
<evidence type="ECO:0000313" key="10">
    <source>
        <dbReference type="EMBL" id="OMJ80536.1"/>
    </source>
</evidence>
<evidence type="ECO:0000313" key="11">
    <source>
        <dbReference type="Proteomes" id="UP000187209"/>
    </source>
</evidence>
<name>A0A1R2BUV5_9CILI</name>
<sequence length="616" mass="72812">MLDSNESELEGKSLSYMMNIRTGVELWDVARKKIRTFVRIGLSGIQTSTNRVATEIEFALSESKDLGILFHPRRGFKAYWNILMSFILFYSIIISPYALAFNYTKNCNNWCSFDLMTDFILLIDVLLKFNTAVYDWDKTLIKSHKEIATHYIKTWFFFDLASALPYELISFENDYQQTDLHIINIITRLLYGKKMFIAARFLRLFKIISSFKYCKLIKRLQNYMMLSHSTMRLIQALAKILISVHIMACFWAMAAKLSNYSPDSWTYRYNPSANDDGNIYLLAVYYALTTLATIGYGDISPKTSYEMCLAIIWMFTAVYFLSFNISSLSSIFSEANYKKNVLMQRMAMLEDYTKSQRISHLLKKKMKREIKDKVSRMNHSAEDREEIISYLPIELKYEVAMTMHKGVINEFPFFKEKEHNFIANIFPKLYSKILNIGEVIFMQSQISEEIFFISKGRVNLIYGEENQPFRVISLGQYFGDYDSIFEKRRAYGAICRQYTHLLVMSSDLTQRFRRDFPSIWFEFKQISEHRHHMNMRALAEMIVIRRINREGRMSKISMVDIQKLIKVQMQLLNFRSKEVNFDELRKKNIGNMRKAILEQREILFRILTYLNNKKCI</sequence>
<feature type="transmembrane region" description="Helical" evidence="8">
    <location>
        <begin position="78"/>
        <end position="99"/>
    </location>
</feature>
<keyword evidence="7" id="KW-0407">Ion channel</keyword>
<gene>
    <name evidence="10" type="ORF">SteCoe_19178</name>
</gene>
<evidence type="ECO:0000256" key="2">
    <source>
        <dbReference type="ARBA" id="ARBA00022448"/>
    </source>
</evidence>
<evidence type="ECO:0000256" key="7">
    <source>
        <dbReference type="ARBA" id="ARBA00023303"/>
    </source>
</evidence>
<evidence type="ECO:0000256" key="8">
    <source>
        <dbReference type="SAM" id="Phobius"/>
    </source>
</evidence>
<dbReference type="InterPro" id="IPR000595">
    <property type="entry name" value="cNMP-bd_dom"/>
</dbReference>
<dbReference type="InterPro" id="IPR018490">
    <property type="entry name" value="cNMP-bd_dom_sf"/>
</dbReference>
<dbReference type="CDD" id="cd00038">
    <property type="entry name" value="CAP_ED"/>
    <property type="match status" value="1"/>
</dbReference>
<dbReference type="FunFam" id="1.10.287.70:FF:000123">
    <property type="entry name" value="Potassium channel KAT3"/>
    <property type="match status" value="1"/>
</dbReference>
<dbReference type="Proteomes" id="UP000187209">
    <property type="component" value="Unassembled WGS sequence"/>
</dbReference>
<comment type="caution">
    <text evidence="10">The sequence shown here is derived from an EMBL/GenBank/DDBJ whole genome shotgun (WGS) entry which is preliminary data.</text>
</comment>
<dbReference type="Pfam" id="PF00520">
    <property type="entry name" value="Ion_trans"/>
    <property type="match status" value="1"/>
</dbReference>
<keyword evidence="2" id="KW-0813">Transport</keyword>
<proteinExistence type="predicted"/>
<dbReference type="EMBL" id="MPUH01000419">
    <property type="protein sequence ID" value="OMJ80536.1"/>
    <property type="molecule type" value="Genomic_DNA"/>
</dbReference>
<evidence type="ECO:0000256" key="1">
    <source>
        <dbReference type="ARBA" id="ARBA00004141"/>
    </source>
</evidence>
<dbReference type="Gene3D" id="2.60.120.10">
    <property type="entry name" value="Jelly Rolls"/>
    <property type="match status" value="1"/>
</dbReference>
<feature type="transmembrane region" description="Helical" evidence="8">
    <location>
        <begin position="233"/>
        <end position="257"/>
    </location>
</feature>
<dbReference type="InterPro" id="IPR003938">
    <property type="entry name" value="K_chnl_volt-dep_EAG/ELK/ERG"/>
</dbReference>
<dbReference type="PROSITE" id="PS50042">
    <property type="entry name" value="CNMP_BINDING_3"/>
    <property type="match status" value="1"/>
</dbReference>
<dbReference type="OrthoDB" id="421831at2759"/>
<keyword evidence="6 8" id="KW-0472">Membrane</keyword>
<protein>
    <recommendedName>
        <fullName evidence="9">Cyclic nucleotide-binding domain-containing protein</fullName>
    </recommendedName>
</protein>
<keyword evidence="11" id="KW-1185">Reference proteome</keyword>
<dbReference type="Pfam" id="PF00027">
    <property type="entry name" value="cNMP_binding"/>
    <property type="match status" value="1"/>
</dbReference>